<accession>A0A953NAW6</accession>
<dbReference type="Proteomes" id="UP000739565">
    <property type="component" value="Unassembled WGS sequence"/>
</dbReference>
<protein>
    <submittedName>
        <fullName evidence="1">Uncharacterized protein</fullName>
    </submittedName>
</protein>
<dbReference type="RefSeq" id="WP_259661930.1">
    <property type="nucleotide sequence ID" value="NZ_JAHXRI010000010.1"/>
</dbReference>
<name>A0A953NAW6_9BURK</name>
<keyword evidence="2" id="KW-1185">Reference proteome</keyword>
<gene>
    <name evidence="1" type="ORF">KZZ10_12840</name>
</gene>
<proteinExistence type="predicted"/>
<reference evidence="1" key="1">
    <citation type="submission" date="2021-07" db="EMBL/GenBank/DDBJ databases">
        <title>New genus and species of the family Alcaligenaceae.</title>
        <authorList>
            <person name="Hahn M.W."/>
        </authorList>
    </citation>
    <scope>NUCLEOTIDE SEQUENCE</scope>
    <source>
        <strain evidence="1">LF4-65</strain>
    </source>
</reference>
<evidence type="ECO:0000313" key="1">
    <source>
        <dbReference type="EMBL" id="MBZ1351534.1"/>
    </source>
</evidence>
<dbReference type="AlphaFoldDB" id="A0A953NAW6"/>
<comment type="caution">
    <text evidence="1">The sequence shown here is derived from an EMBL/GenBank/DDBJ whole genome shotgun (WGS) entry which is preliminary data.</text>
</comment>
<organism evidence="1 2">
    <name type="scientific">Zwartia hollandica</name>
    <dbReference type="NCBI Taxonomy" id="324606"/>
    <lineage>
        <taxon>Bacteria</taxon>
        <taxon>Pseudomonadati</taxon>
        <taxon>Pseudomonadota</taxon>
        <taxon>Betaproteobacteria</taxon>
        <taxon>Burkholderiales</taxon>
        <taxon>Alcaligenaceae</taxon>
        <taxon>Zwartia</taxon>
    </lineage>
</organism>
<dbReference type="EMBL" id="JAHXRI010000010">
    <property type="protein sequence ID" value="MBZ1351534.1"/>
    <property type="molecule type" value="Genomic_DNA"/>
</dbReference>
<evidence type="ECO:0000313" key="2">
    <source>
        <dbReference type="Proteomes" id="UP000739565"/>
    </source>
</evidence>
<sequence>MTRRFQTHGAWPPGHLANPARIRHSAMHAPNRGALDRNGSADRCLWQGQQQKLNGKDGWVVTQTLKAIARKNG</sequence>